<dbReference type="AlphaFoldDB" id="A0A6J3M116"/>
<feature type="transmembrane region" description="Helical" evidence="1">
    <location>
        <begin position="137"/>
        <end position="158"/>
    </location>
</feature>
<proteinExistence type="predicted"/>
<evidence type="ECO:0000256" key="1">
    <source>
        <dbReference type="SAM" id="Phobius"/>
    </source>
</evidence>
<organism evidence="3">
    <name type="scientific">Dissoconium aciculare CBS 342.82</name>
    <dbReference type="NCBI Taxonomy" id="1314786"/>
    <lineage>
        <taxon>Eukaryota</taxon>
        <taxon>Fungi</taxon>
        <taxon>Dikarya</taxon>
        <taxon>Ascomycota</taxon>
        <taxon>Pezizomycotina</taxon>
        <taxon>Dothideomycetes</taxon>
        <taxon>Dothideomycetidae</taxon>
        <taxon>Mycosphaerellales</taxon>
        <taxon>Dissoconiaceae</taxon>
        <taxon>Dissoconium</taxon>
    </lineage>
</organism>
<dbReference type="GO" id="GO:0038038">
    <property type="term" value="C:G protein-coupled receptor homodimeric complex"/>
    <property type="evidence" value="ECO:0007669"/>
    <property type="project" value="TreeGrafter"/>
</dbReference>
<keyword evidence="1" id="KW-0812">Transmembrane</keyword>
<protein>
    <submittedName>
        <fullName evidence="3">Uncharacterized protein</fullName>
    </submittedName>
</protein>
<dbReference type="Proteomes" id="UP000504637">
    <property type="component" value="Unplaced"/>
</dbReference>
<dbReference type="Pfam" id="PF02116">
    <property type="entry name" value="STE2"/>
    <property type="match status" value="1"/>
</dbReference>
<dbReference type="OrthoDB" id="5402633at2759"/>
<dbReference type="GO" id="GO:0000750">
    <property type="term" value="P:pheromone-dependent signal transduction involved in conjugation with cellular fusion"/>
    <property type="evidence" value="ECO:0007669"/>
    <property type="project" value="TreeGrafter"/>
</dbReference>
<evidence type="ECO:0000313" key="2">
    <source>
        <dbReference type="Proteomes" id="UP000504637"/>
    </source>
</evidence>
<dbReference type="RefSeq" id="XP_033458235.1">
    <property type="nucleotide sequence ID" value="XM_033605329.1"/>
</dbReference>
<keyword evidence="1" id="KW-0472">Membrane</keyword>
<name>A0A6J3M116_9PEZI</name>
<feature type="transmembrane region" description="Helical" evidence="1">
    <location>
        <begin position="222"/>
        <end position="243"/>
    </location>
</feature>
<accession>A0A6J3M116</accession>
<reference evidence="3" key="1">
    <citation type="submission" date="2020-01" db="EMBL/GenBank/DDBJ databases">
        <authorList>
            <consortium name="DOE Joint Genome Institute"/>
            <person name="Haridas S."/>
            <person name="Albert R."/>
            <person name="Binder M."/>
            <person name="Bloem J."/>
            <person name="Labutti K."/>
            <person name="Salamov A."/>
            <person name="Andreopoulos B."/>
            <person name="Baker S.E."/>
            <person name="Barry K."/>
            <person name="Bills G."/>
            <person name="Bluhm B.H."/>
            <person name="Cannon C."/>
            <person name="Castanera R."/>
            <person name="Culley D.E."/>
            <person name="Daum C."/>
            <person name="Ezra D."/>
            <person name="Gonzalez J.B."/>
            <person name="Henrissat B."/>
            <person name="Kuo A."/>
            <person name="Liang C."/>
            <person name="Lipzen A."/>
            <person name="Lutzoni F."/>
            <person name="Magnuson J."/>
            <person name="Mondo S."/>
            <person name="Nolan M."/>
            <person name="Ohm R."/>
            <person name="Pangilinan J."/>
            <person name="Park H.-J."/>
            <person name="Ramirez L."/>
            <person name="Alfaro M."/>
            <person name="Sun H."/>
            <person name="Tritt A."/>
            <person name="Yoshinaga Y."/>
            <person name="Zwiers L.-H."/>
            <person name="Turgeon B.G."/>
            <person name="Goodwin S.B."/>
            <person name="Spatafora J.W."/>
            <person name="Crous P.W."/>
            <person name="Grigoriev I.V."/>
        </authorList>
    </citation>
    <scope>NUCLEOTIDE SEQUENCE</scope>
    <source>
        <strain evidence="3">CBS 342.82</strain>
    </source>
</reference>
<keyword evidence="1" id="KW-1133">Transmembrane helix</keyword>
<evidence type="ECO:0000313" key="3">
    <source>
        <dbReference type="RefSeq" id="XP_033458235.1"/>
    </source>
</evidence>
<keyword evidence="2" id="KW-1185">Reference proteome</keyword>
<gene>
    <name evidence="3" type="ORF">K489DRAFT_382247</name>
</gene>
<feature type="transmembrane region" description="Helical" evidence="1">
    <location>
        <begin position="90"/>
        <end position="117"/>
    </location>
</feature>
<dbReference type="Gene3D" id="1.10.287.920">
    <property type="entry name" value="Pheromone alpha factor receptor"/>
    <property type="match status" value="1"/>
</dbReference>
<feature type="transmembrane region" description="Helical" evidence="1">
    <location>
        <begin position="170"/>
        <end position="193"/>
    </location>
</feature>
<dbReference type="GO" id="GO:0004932">
    <property type="term" value="F:mating-type factor pheromone receptor activity"/>
    <property type="evidence" value="ECO:0007669"/>
    <property type="project" value="InterPro"/>
</dbReference>
<feature type="transmembrane region" description="Helical" evidence="1">
    <location>
        <begin position="56"/>
        <end position="78"/>
    </location>
</feature>
<dbReference type="PRINTS" id="PR00250">
    <property type="entry name" value="GPCRSTE2"/>
</dbReference>
<reference evidence="3" key="2">
    <citation type="submission" date="2020-04" db="EMBL/GenBank/DDBJ databases">
        <authorList>
            <consortium name="NCBI Genome Project"/>
        </authorList>
    </citation>
    <scope>NUCLEOTIDE SEQUENCE</scope>
    <source>
        <strain evidence="3">CBS 342.82</strain>
    </source>
</reference>
<dbReference type="GeneID" id="54363129"/>
<dbReference type="InterPro" id="IPR027458">
    <property type="entry name" value="STE2_TM1-TM2_sf"/>
</dbReference>
<reference evidence="3" key="3">
    <citation type="submission" date="2025-08" db="UniProtKB">
        <authorList>
            <consortium name="RefSeq"/>
        </authorList>
    </citation>
    <scope>IDENTIFICATION</scope>
    <source>
        <strain evidence="3">CBS 342.82</strain>
    </source>
</reference>
<dbReference type="PANTHER" id="PTHR28009:SF1">
    <property type="entry name" value="PHEROMONE ALPHA FACTOR RECEPTOR"/>
    <property type="match status" value="1"/>
</dbReference>
<dbReference type="PANTHER" id="PTHR28009">
    <property type="entry name" value="PHEROMONE ALPHA FACTOR RECEPTOR"/>
    <property type="match status" value="1"/>
</dbReference>
<dbReference type="InterPro" id="IPR000366">
    <property type="entry name" value="GPCR_STE2"/>
</dbReference>
<sequence>MTRRCSLHIPSTALAMMNDQYYSTFDPYGQDITIIAPNGIDTITIPLRTVFTLQAMATHTGIMFGVQIGMVAILLLVLAMVTKPGKHRSLVFILNVLSLVFILARNIMACFGVTGPFYNYYNWVAQYYDSVTTAKNLSIAVECMSFFVDVIIELSLMFQVRIVCCTLSSLWRSVITLASVLVVLMAVGARFALMVLNIKDNIAIVGQSTEEQWERLNQVGSASNICLMISIIFFSLIFCIKLAHAIQQRRKMGIKQFGPMQIIFVMGCQTLIIPGEQSPVNVELSRLALIRLQQFSVF</sequence>